<sequence length="191" mass="20819">MAKSIIQGSDRLRQTLAGYGKGAQGGILKRLLNTLLRRTVRLPSVEIGFFPDAAYPDGTYVAQVAFWDEYGTQHAPPRPFMRATIAAHQTEWGKLMGAALKQSGYDLDKALDIVGRMISDQVKEQIVSTDGPANSPVTNLLKQRFPTGEYGAGDYWQALKDVAAGETAPDGKVLVWSGRLLNSVSYEVSDD</sequence>
<dbReference type="RefSeq" id="WP_194265064.1">
    <property type="nucleotide sequence ID" value="NZ_JABCQF010000007.1"/>
</dbReference>
<dbReference type="Proteomes" id="UP000644588">
    <property type="component" value="Unassembled WGS sequence"/>
</dbReference>
<comment type="caution">
    <text evidence="1">The sequence shown here is derived from an EMBL/GenBank/DDBJ whole genome shotgun (WGS) entry which is preliminary data.</text>
</comment>
<organism evidence="1 2">
    <name type="scientific">Gluconobacter potus</name>
    <dbReference type="NCBI Taxonomy" id="2724927"/>
    <lineage>
        <taxon>Bacteria</taxon>
        <taxon>Pseudomonadati</taxon>
        <taxon>Pseudomonadota</taxon>
        <taxon>Alphaproteobacteria</taxon>
        <taxon>Acetobacterales</taxon>
        <taxon>Acetobacteraceae</taxon>
        <taxon>Gluconobacter</taxon>
    </lineage>
</organism>
<protein>
    <recommendedName>
        <fullName evidence="3">Bacteriophage protein</fullName>
    </recommendedName>
</protein>
<gene>
    <name evidence="1" type="ORF">HKD31_11420</name>
</gene>
<proteinExistence type="predicted"/>
<evidence type="ECO:0000313" key="1">
    <source>
        <dbReference type="EMBL" id="MBF0883349.1"/>
    </source>
</evidence>
<evidence type="ECO:0008006" key="3">
    <source>
        <dbReference type="Google" id="ProtNLM"/>
    </source>
</evidence>
<reference evidence="1 2" key="2">
    <citation type="submission" date="2020-11" db="EMBL/GenBank/DDBJ databases">
        <title>Description of novel Gluconobacter species.</title>
        <authorList>
            <person name="Cleenwerck I."/>
            <person name="Cnockaert M."/>
            <person name="Borremans W."/>
            <person name="Wieme A.D."/>
            <person name="De Vuyst L."/>
            <person name="Vandamme P."/>
        </authorList>
    </citation>
    <scope>NUCLEOTIDE SEQUENCE [LARGE SCALE GENOMIC DNA]</scope>
    <source>
        <strain evidence="1 2">R-71646</strain>
    </source>
</reference>
<accession>A0ABR9YNH2</accession>
<keyword evidence="2" id="KW-1185">Reference proteome</keyword>
<dbReference type="EMBL" id="JABCQF010000007">
    <property type="protein sequence ID" value="MBF0883349.1"/>
    <property type="molecule type" value="Genomic_DNA"/>
</dbReference>
<name>A0ABR9YNH2_9PROT</name>
<evidence type="ECO:0000313" key="2">
    <source>
        <dbReference type="Proteomes" id="UP000644588"/>
    </source>
</evidence>
<reference evidence="2" key="1">
    <citation type="submission" date="2020-04" db="EMBL/GenBank/DDBJ databases">
        <title>Description of novel Gluconacetobacter.</title>
        <authorList>
            <person name="Sombolestani A."/>
        </authorList>
    </citation>
    <scope>NUCLEOTIDE SEQUENCE [LARGE SCALE GENOMIC DNA]</scope>
    <source>
        <strain evidence="2">R-71646</strain>
    </source>
</reference>